<dbReference type="EMBL" id="MHWS01000019">
    <property type="protein sequence ID" value="OHB11949.1"/>
    <property type="molecule type" value="Genomic_DNA"/>
</dbReference>
<dbReference type="PANTHER" id="PTHR13767">
    <property type="entry name" value="TRNA-PSEUDOURIDINE SYNTHASE"/>
    <property type="match status" value="1"/>
</dbReference>
<dbReference type="AlphaFoldDB" id="A0A1G2URG4"/>
<dbReference type="GO" id="GO:0160148">
    <property type="term" value="F:tRNA pseudouridine(55) synthase activity"/>
    <property type="evidence" value="ECO:0007669"/>
    <property type="project" value="UniProtKB-EC"/>
</dbReference>
<dbReference type="PANTHER" id="PTHR13767:SF2">
    <property type="entry name" value="PSEUDOURIDYLATE SYNTHASE TRUB1"/>
    <property type="match status" value="1"/>
</dbReference>
<organism evidence="7 8">
    <name type="scientific">Candidatus Zambryskibacteria bacterium RIFCSPLOWO2_12_FULL_39_16</name>
    <dbReference type="NCBI Taxonomy" id="1802775"/>
    <lineage>
        <taxon>Bacteria</taxon>
        <taxon>Candidatus Zambryskiibacteriota</taxon>
    </lineage>
</organism>
<dbReference type="InterPro" id="IPR014780">
    <property type="entry name" value="tRNA_psdUridine_synth_TruB"/>
</dbReference>
<name>A0A1G2URG4_9BACT</name>
<evidence type="ECO:0000256" key="5">
    <source>
        <dbReference type="ARBA" id="ARBA00023235"/>
    </source>
</evidence>
<protein>
    <recommendedName>
        <fullName evidence="3">tRNA pseudouridine(55) synthase</fullName>
        <ecNumber evidence="3">5.4.99.25</ecNumber>
    </recommendedName>
</protein>
<keyword evidence="4" id="KW-0819">tRNA processing</keyword>
<gene>
    <name evidence="7" type="ORF">A3G46_01815</name>
</gene>
<proteinExistence type="inferred from homology"/>
<evidence type="ECO:0000256" key="2">
    <source>
        <dbReference type="ARBA" id="ARBA00005642"/>
    </source>
</evidence>
<evidence type="ECO:0000313" key="8">
    <source>
        <dbReference type="Proteomes" id="UP000177276"/>
    </source>
</evidence>
<evidence type="ECO:0000259" key="6">
    <source>
        <dbReference type="Pfam" id="PF01509"/>
    </source>
</evidence>
<evidence type="ECO:0000256" key="1">
    <source>
        <dbReference type="ARBA" id="ARBA00000385"/>
    </source>
</evidence>
<sequence length="283" mass="32197">MIHNLYKQRGETPLECIQRFVANNPDLKGQKMTYLGRLDPLAEGVLLIASGDDVKRKEEFLELDKEYDFISLFGFTTDTYDVLGKIIRVERLEELLENDVRKVVMIYEGEREQKYPKYSSKMIANKRTSPLTPLLDAREGEHISFINNSSISLPSPASRGRAGDEVKVEGISSKTKKITVHKIQFHKLETFNNKELFGRLLMDISKVKGDFRQHEILVLWKQYLFGSELGGSYFLGKFSTHVSSGTYIRGLVNDMGNTLGCGATTLSIKRNRVGDYKVEDSIK</sequence>
<dbReference type="GO" id="GO:0006400">
    <property type="term" value="P:tRNA modification"/>
    <property type="evidence" value="ECO:0007669"/>
    <property type="project" value="TreeGrafter"/>
</dbReference>
<dbReference type="GO" id="GO:1990481">
    <property type="term" value="P:mRNA pseudouridine synthesis"/>
    <property type="evidence" value="ECO:0007669"/>
    <property type="project" value="TreeGrafter"/>
</dbReference>
<dbReference type="GO" id="GO:0003723">
    <property type="term" value="F:RNA binding"/>
    <property type="evidence" value="ECO:0007669"/>
    <property type="project" value="InterPro"/>
</dbReference>
<comment type="similarity">
    <text evidence="2">Belongs to the pseudouridine synthase TruB family. Type 1 subfamily.</text>
</comment>
<comment type="caution">
    <text evidence="7">The sequence shown here is derived from an EMBL/GenBank/DDBJ whole genome shotgun (WGS) entry which is preliminary data.</text>
</comment>
<evidence type="ECO:0000256" key="3">
    <source>
        <dbReference type="ARBA" id="ARBA00012787"/>
    </source>
</evidence>
<dbReference type="EC" id="5.4.99.25" evidence="3"/>
<dbReference type="Proteomes" id="UP000177276">
    <property type="component" value="Unassembled WGS sequence"/>
</dbReference>
<feature type="domain" description="Pseudouridine synthase II N-terminal" evidence="6">
    <location>
        <begin position="28"/>
        <end position="129"/>
    </location>
</feature>
<dbReference type="InterPro" id="IPR020103">
    <property type="entry name" value="PsdUridine_synth_cat_dom_sf"/>
</dbReference>
<dbReference type="Gene3D" id="3.30.2350.10">
    <property type="entry name" value="Pseudouridine synthase"/>
    <property type="match status" value="1"/>
</dbReference>
<dbReference type="SUPFAM" id="SSF55120">
    <property type="entry name" value="Pseudouridine synthase"/>
    <property type="match status" value="1"/>
</dbReference>
<evidence type="ECO:0000256" key="4">
    <source>
        <dbReference type="ARBA" id="ARBA00022694"/>
    </source>
</evidence>
<keyword evidence="5" id="KW-0413">Isomerase</keyword>
<dbReference type="InterPro" id="IPR002501">
    <property type="entry name" value="PsdUridine_synth_N"/>
</dbReference>
<accession>A0A1G2URG4</accession>
<comment type="catalytic activity">
    <reaction evidence="1">
        <text>uridine(55) in tRNA = pseudouridine(55) in tRNA</text>
        <dbReference type="Rhea" id="RHEA:42532"/>
        <dbReference type="Rhea" id="RHEA-COMP:10101"/>
        <dbReference type="Rhea" id="RHEA-COMP:10102"/>
        <dbReference type="ChEBI" id="CHEBI:65314"/>
        <dbReference type="ChEBI" id="CHEBI:65315"/>
        <dbReference type="EC" id="5.4.99.25"/>
    </reaction>
</comment>
<dbReference type="Pfam" id="PF01509">
    <property type="entry name" value="TruB_N"/>
    <property type="match status" value="1"/>
</dbReference>
<evidence type="ECO:0000313" key="7">
    <source>
        <dbReference type="EMBL" id="OHB11949.1"/>
    </source>
</evidence>
<reference evidence="7 8" key="1">
    <citation type="journal article" date="2016" name="Nat. Commun.">
        <title>Thousands of microbial genomes shed light on interconnected biogeochemical processes in an aquifer system.</title>
        <authorList>
            <person name="Anantharaman K."/>
            <person name="Brown C.T."/>
            <person name="Hug L.A."/>
            <person name="Sharon I."/>
            <person name="Castelle C.J."/>
            <person name="Probst A.J."/>
            <person name="Thomas B.C."/>
            <person name="Singh A."/>
            <person name="Wilkins M.J."/>
            <person name="Karaoz U."/>
            <person name="Brodie E.L."/>
            <person name="Williams K.H."/>
            <person name="Hubbard S.S."/>
            <person name="Banfield J.F."/>
        </authorList>
    </citation>
    <scope>NUCLEOTIDE SEQUENCE [LARGE SCALE GENOMIC DNA]</scope>
</reference>